<dbReference type="AlphaFoldDB" id="A0A1G6IML1"/>
<evidence type="ECO:0000313" key="2">
    <source>
        <dbReference type="EMBL" id="SDC07255.1"/>
    </source>
</evidence>
<keyword evidence="3" id="KW-1185">Reference proteome</keyword>
<feature type="region of interest" description="Disordered" evidence="1">
    <location>
        <begin position="147"/>
        <end position="194"/>
    </location>
</feature>
<feature type="compositionally biased region" description="Basic and acidic residues" evidence="1">
    <location>
        <begin position="106"/>
        <end position="122"/>
    </location>
</feature>
<feature type="compositionally biased region" description="Basic and acidic residues" evidence="1">
    <location>
        <begin position="165"/>
        <end position="186"/>
    </location>
</feature>
<evidence type="ECO:0000256" key="1">
    <source>
        <dbReference type="SAM" id="MobiDB-lite"/>
    </source>
</evidence>
<feature type="region of interest" description="Disordered" evidence="1">
    <location>
        <begin position="1"/>
        <end position="69"/>
    </location>
</feature>
<proteinExistence type="predicted"/>
<accession>A0A1G6IML1</accession>
<dbReference type="RefSeq" id="WP_139160270.1">
    <property type="nucleotide sequence ID" value="NZ_FMZC01000001.1"/>
</dbReference>
<dbReference type="Proteomes" id="UP000198781">
    <property type="component" value="Unassembled WGS sequence"/>
</dbReference>
<evidence type="ECO:0000313" key="3">
    <source>
        <dbReference type="Proteomes" id="UP000198781"/>
    </source>
</evidence>
<protein>
    <submittedName>
        <fullName evidence="2">Uncharacterized protein</fullName>
    </submittedName>
</protein>
<name>A0A1G6IML1_9BURK</name>
<sequence>MDYLKKLSRSLTPKTVSAGEASSSETAERQGRAVGRSSSMRIPDALSSLLARRSTRRSQSMDLESRESREELAKLEAMQHDKYPLEAMLDEINFALLPNPPQDTRSYAEIKTQRRERYDLKKLRQGPSRQGSEKIQQLLQELLQRAASLKSARTSASDLSTRLPTLEEHPSGSTADAKKPPQDDLPAKSTTGRL</sequence>
<reference evidence="2 3" key="1">
    <citation type="submission" date="2016-10" db="EMBL/GenBank/DDBJ databases">
        <authorList>
            <person name="de Groot N.N."/>
        </authorList>
    </citation>
    <scope>NUCLEOTIDE SEQUENCE [LARGE SCALE GENOMIC DNA]</scope>
    <source>
        <strain evidence="2 3">DSM 16619</strain>
    </source>
</reference>
<feature type="region of interest" description="Disordered" evidence="1">
    <location>
        <begin position="98"/>
        <end position="134"/>
    </location>
</feature>
<dbReference type="EMBL" id="FMZC01000001">
    <property type="protein sequence ID" value="SDC07255.1"/>
    <property type="molecule type" value="Genomic_DNA"/>
</dbReference>
<organism evidence="2 3">
    <name type="scientific">Paracidovorax valerianellae</name>
    <dbReference type="NCBI Taxonomy" id="187868"/>
    <lineage>
        <taxon>Bacteria</taxon>
        <taxon>Pseudomonadati</taxon>
        <taxon>Pseudomonadota</taxon>
        <taxon>Betaproteobacteria</taxon>
        <taxon>Burkholderiales</taxon>
        <taxon>Comamonadaceae</taxon>
        <taxon>Paracidovorax</taxon>
    </lineage>
</organism>
<feature type="compositionally biased region" description="Polar residues" evidence="1">
    <location>
        <begin position="151"/>
        <end position="163"/>
    </location>
</feature>
<gene>
    <name evidence="2" type="ORF">SAMN05192589_101198</name>
</gene>